<keyword evidence="1" id="KW-0479">Metal-binding</keyword>
<organism evidence="3 4">
    <name type="scientific">Araneus ventricosus</name>
    <name type="common">Orbweaver spider</name>
    <name type="synonym">Epeira ventricosa</name>
    <dbReference type="NCBI Taxonomy" id="182803"/>
    <lineage>
        <taxon>Eukaryota</taxon>
        <taxon>Metazoa</taxon>
        <taxon>Ecdysozoa</taxon>
        <taxon>Arthropoda</taxon>
        <taxon>Chelicerata</taxon>
        <taxon>Arachnida</taxon>
        <taxon>Araneae</taxon>
        <taxon>Araneomorphae</taxon>
        <taxon>Entelegynae</taxon>
        <taxon>Araneoidea</taxon>
        <taxon>Araneidae</taxon>
        <taxon>Araneus</taxon>
    </lineage>
</organism>
<sequence>MIQILEQAINNHLDLKDVCVAPEHRKRNPQILIYDVPVTTGDRVAEEATFINQLRYSNSFPPELDIRVLFKRPGRGPYQHWVLSVAPGLFNIIKGTSRLYFGFGSFKFREILEPTRCYKCLKFGHLKANCSALKELCSRSPGEHSYKACTSTALVCRNCKEFNRRSGKGLRLQTAHSAISDRCPIFLREREDLGRHTTYVS</sequence>
<dbReference type="OrthoDB" id="4230923at2759"/>
<feature type="domain" description="CCHC-type" evidence="2">
    <location>
        <begin position="116"/>
        <end position="130"/>
    </location>
</feature>
<proteinExistence type="predicted"/>
<dbReference type="GO" id="GO:0008270">
    <property type="term" value="F:zinc ion binding"/>
    <property type="evidence" value="ECO:0007669"/>
    <property type="project" value="UniProtKB-KW"/>
</dbReference>
<accession>A0A4Y2DDG5</accession>
<dbReference type="EMBL" id="BGPR01000347">
    <property type="protein sequence ID" value="GBM14711.1"/>
    <property type="molecule type" value="Genomic_DNA"/>
</dbReference>
<name>A0A4Y2DDG5_ARAVE</name>
<keyword evidence="1" id="KW-0863">Zinc-finger</keyword>
<protein>
    <recommendedName>
        <fullName evidence="2">CCHC-type domain-containing protein</fullName>
    </recommendedName>
</protein>
<dbReference type="SMART" id="SM00343">
    <property type="entry name" value="ZnF_C2HC"/>
    <property type="match status" value="1"/>
</dbReference>
<dbReference type="Proteomes" id="UP000499080">
    <property type="component" value="Unassembled WGS sequence"/>
</dbReference>
<reference evidence="3 4" key="1">
    <citation type="journal article" date="2019" name="Sci. Rep.">
        <title>Orb-weaving spider Araneus ventricosus genome elucidates the spidroin gene catalogue.</title>
        <authorList>
            <person name="Kono N."/>
            <person name="Nakamura H."/>
            <person name="Ohtoshi R."/>
            <person name="Moran D.A.P."/>
            <person name="Shinohara A."/>
            <person name="Yoshida Y."/>
            <person name="Fujiwara M."/>
            <person name="Mori M."/>
            <person name="Tomita M."/>
            <person name="Arakawa K."/>
        </authorList>
    </citation>
    <scope>NUCLEOTIDE SEQUENCE [LARGE SCALE GENOMIC DNA]</scope>
</reference>
<dbReference type="PROSITE" id="PS50158">
    <property type="entry name" value="ZF_CCHC"/>
    <property type="match status" value="1"/>
</dbReference>
<evidence type="ECO:0000313" key="4">
    <source>
        <dbReference type="Proteomes" id="UP000499080"/>
    </source>
</evidence>
<keyword evidence="4" id="KW-1185">Reference proteome</keyword>
<keyword evidence="1" id="KW-0862">Zinc</keyword>
<dbReference type="InterPro" id="IPR001878">
    <property type="entry name" value="Znf_CCHC"/>
</dbReference>
<evidence type="ECO:0000259" key="2">
    <source>
        <dbReference type="PROSITE" id="PS50158"/>
    </source>
</evidence>
<evidence type="ECO:0000256" key="1">
    <source>
        <dbReference type="PROSITE-ProRule" id="PRU00047"/>
    </source>
</evidence>
<dbReference type="GO" id="GO:0003676">
    <property type="term" value="F:nucleic acid binding"/>
    <property type="evidence" value="ECO:0007669"/>
    <property type="project" value="InterPro"/>
</dbReference>
<evidence type="ECO:0000313" key="3">
    <source>
        <dbReference type="EMBL" id="GBM14711.1"/>
    </source>
</evidence>
<comment type="caution">
    <text evidence="3">The sequence shown here is derived from an EMBL/GenBank/DDBJ whole genome shotgun (WGS) entry which is preliminary data.</text>
</comment>
<gene>
    <name evidence="3" type="ORF">AVEN_71992_1</name>
</gene>
<dbReference type="AlphaFoldDB" id="A0A4Y2DDG5"/>